<evidence type="ECO:0000313" key="2">
    <source>
        <dbReference type="EMBL" id="VEI70433.1"/>
    </source>
</evidence>
<dbReference type="RefSeq" id="WP_126532657.1">
    <property type="nucleotide sequence ID" value="NZ_JADULK010000019.1"/>
</dbReference>
<dbReference type="InterPro" id="IPR009003">
    <property type="entry name" value="Peptidase_S1_PA"/>
</dbReference>
<dbReference type="GO" id="GO:0006508">
    <property type="term" value="P:proteolysis"/>
    <property type="evidence" value="ECO:0007669"/>
    <property type="project" value="UniProtKB-KW"/>
</dbReference>
<sequence>MRHSSLDFYPHLPVTTLAPSWIQQNATTKLSEKWQKALVSFFVRKPHSVKEAQLIGSGFLHLLGGVQPCIMTASHVVNDLRQGDTPFFSIDGEKFRFRNLEFYHNAQQDYAVIPFSQEMLACERGYTLFRGDERALLNKTSSFVIMGYPSNRNRLHMERNNNGLYLQNLTFHHFSYDTDSEDIYFAFDPKAKKGGLTYEQASTRTSLSSLAGMSGSVIAQIMEHQITGDFTLRAVGIFKEQPKKRQEKEKFLVGCSLIQFADEVNDLIRLGKIMRGEV</sequence>
<protein>
    <submittedName>
        <fullName evidence="1">Serine protease</fullName>
    </submittedName>
</protein>
<dbReference type="Proteomes" id="UP000281904">
    <property type="component" value="Chromosome"/>
</dbReference>
<evidence type="ECO:0000313" key="1">
    <source>
        <dbReference type="EMBL" id="MBH1932537.1"/>
    </source>
</evidence>
<organism evidence="2 3">
    <name type="scientific">Serratia rubidaea</name>
    <name type="common">Serratia marinorubra</name>
    <dbReference type="NCBI Taxonomy" id="61652"/>
    <lineage>
        <taxon>Bacteria</taxon>
        <taxon>Pseudomonadati</taxon>
        <taxon>Pseudomonadota</taxon>
        <taxon>Gammaproteobacteria</taxon>
        <taxon>Enterobacterales</taxon>
        <taxon>Yersiniaceae</taxon>
        <taxon>Serratia</taxon>
    </lineage>
</organism>
<dbReference type="AlphaFoldDB" id="A0A448SRZ5"/>
<dbReference type="SUPFAM" id="SSF50494">
    <property type="entry name" value="Trypsin-like serine proteases"/>
    <property type="match status" value="1"/>
</dbReference>
<proteinExistence type="predicted"/>
<accession>A0A448SRZ5</accession>
<keyword evidence="4" id="KW-1185">Reference proteome</keyword>
<dbReference type="Proteomes" id="UP000624159">
    <property type="component" value="Unassembled WGS sequence"/>
</dbReference>
<keyword evidence="1" id="KW-0378">Hydrolase</keyword>
<gene>
    <name evidence="1" type="ORF">I5U13_23035</name>
    <name evidence="2" type="ORF">NCTC10036_03997</name>
</gene>
<name>A0A448SRZ5_SERRU</name>
<dbReference type="EMBL" id="JADULK010000019">
    <property type="protein sequence ID" value="MBH1932537.1"/>
    <property type="molecule type" value="Genomic_DNA"/>
</dbReference>
<keyword evidence="1" id="KW-0645">Protease</keyword>
<dbReference type="GO" id="GO:0008233">
    <property type="term" value="F:peptidase activity"/>
    <property type="evidence" value="ECO:0007669"/>
    <property type="project" value="UniProtKB-KW"/>
</dbReference>
<reference evidence="1 4" key="2">
    <citation type="submission" date="2020-11" db="EMBL/GenBank/DDBJ databases">
        <title>Enhanced detection system for hospital associated transmission using whole genome sequencing surveillance.</title>
        <authorList>
            <person name="Harrison L.H."/>
            <person name="Van Tyne D."/>
            <person name="Marsh J.W."/>
            <person name="Griffith M.P."/>
            <person name="Snyder D.J."/>
            <person name="Cooper V.S."/>
            <person name="Mustapha M."/>
        </authorList>
    </citation>
    <scope>NUCLEOTIDE SEQUENCE [LARGE SCALE GENOMIC DNA]</scope>
    <source>
        <strain evidence="1 4">SER00230</strain>
    </source>
</reference>
<evidence type="ECO:0000313" key="3">
    <source>
        <dbReference type="Proteomes" id="UP000281904"/>
    </source>
</evidence>
<dbReference type="EMBL" id="LR134493">
    <property type="protein sequence ID" value="VEI70433.1"/>
    <property type="molecule type" value="Genomic_DNA"/>
</dbReference>
<reference evidence="2 3" key="1">
    <citation type="submission" date="2018-12" db="EMBL/GenBank/DDBJ databases">
        <authorList>
            <consortium name="Pathogen Informatics"/>
        </authorList>
    </citation>
    <scope>NUCLEOTIDE SEQUENCE [LARGE SCALE GENOMIC DNA]</scope>
    <source>
        <strain evidence="2 3">NCTC10036</strain>
    </source>
</reference>
<evidence type="ECO:0000313" key="4">
    <source>
        <dbReference type="Proteomes" id="UP000624159"/>
    </source>
</evidence>